<evidence type="ECO:0000313" key="7">
    <source>
        <dbReference type="EMBL" id="KAG6950795.1"/>
    </source>
</evidence>
<dbReference type="EMBL" id="JAENGZ010001087">
    <property type="protein sequence ID" value="KAG6950795.1"/>
    <property type="molecule type" value="Genomic_DNA"/>
</dbReference>
<evidence type="ECO:0000313" key="3">
    <source>
        <dbReference type="EMBL" id="KAG2885905.1"/>
    </source>
</evidence>
<dbReference type="Proteomes" id="UP000697107">
    <property type="component" value="Unassembled WGS sequence"/>
</dbReference>
<gene>
    <name evidence="7" type="ORF">JG687_00014026</name>
    <name evidence="8" type="ORF">PC110_g19036</name>
    <name evidence="2" type="ORF">PC113_g21137</name>
    <name evidence="3" type="ORF">PC115_g20852</name>
    <name evidence="4" type="ORF">PC117_g23215</name>
    <name evidence="5" type="ORF">PC118_g20021</name>
    <name evidence="6" type="ORF">PC129_g20325</name>
</gene>
<dbReference type="Proteomes" id="UP000760860">
    <property type="component" value="Unassembled WGS sequence"/>
</dbReference>
<reference evidence="8 9" key="1">
    <citation type="submission" date="2018-01" db="EMBL/GenBank/DDBJ databases">
        <title>Draft genome of the strawberry crown rot pathogen Phytophthora cactorum.</title>
        <authorList>
            <person name="Armitage A.D."/>
            <person name="Lysoe E."/>
            <person name="Nellist C.F."/>
            <person name="Harrison R.J."/>
            <person name="Brurberg M.B."/>
        </authorList>
    </citation>
    <scope>NUCLEOTIDE SEQUENCE [LARGE SCALE GENOMIC DNA]</scope>
    <source>
        <strain evidence="8 9">10300</strain>
    </source>
</reference>
<dbReference type="EMBL" id="RCML01001157">
    <property type="protein sequence ID" value="KAG2964955.1"/>
    <property type="molecule type" value="Genomic_DNA"/>
</dbReference>
<dbReference type="Proteomes" id="UP000251314">
    <property type="component" value="Unassembled WGS sequence"/>
</dbReference>
<dbReference type="Proteomes" id="UP000774804">
    <property type="component" value="Unassembled WGS sequence"/>
</dbReference>
<dbReference type="VEuPathDB" id="FungiDB:PC110_g19036"/>
<dbReference type="EMBL" id="RCMV01001429">
    <property type="protein sequence ID" value="KAG3208653.1"/>
    <property type="molecule type" value="Genomic_DNA"/>
</dbReference>
<name>A0A329RIF5_9STRA</name>
<evidence type="ECO:0000313" key="6">
    <source>
        <dbReference type="EMBL" id="KAG3208653.1"/>
    </source>
</evidence>
<dbReference type="EMBL" id="RCMG01001323">
    <property type="protein sequence ID" value="KAG2830231.1"/>
    <property type="molecule type" value="Genomic_DNA"/>
</dbReference>
<keyword evidence="1" id="KW-0812">Transmembrane</keyword>
<accession>A0A329RIF5</accession>
<evidence type="ECO:0000313" key="2">
    <source>
        <dbReference type="EMBL" id="KAG2830231.1"/>
    </source>
</evidence>
<proteinExistence type="predicted"/>
<evidence type="ECO:0000256" key="1">
    <source>
        <dbReference type="SAM" id="Phobius"/>
    </source>
</evidence>
<protein>
    <submittedName>
        <fullName evidence="8">Uncharacterized protein</fullName>
    </submittedName>
</protein>
<evidence type="ECO:0000313" key="4">
    <source>
        <dbReference type="EMBL" id="KAG2895660.1"/>
    </source>
</evidence>
<sequence>MEFLLVLCLYPDLVVLMLLVDYLLLRVEYLSLALLLELVCGLLLYQVCMHLVLDYSRA</sequence>
<dbReference type="Proteomes" id="UP000688947">
    <property type="component" value="Unassembled WGS sequence"/>
</dbReference>
<keyword evidence="1" id="KW-1133">Transmembrane helix</keyword>
<evidence type="ECO:0000313" key="9">
    <source>
        <dbReference type="Proteomes" id="UP000251314"/>
    </source>
</evidence>
<dbReference type="AlphaFoldDB" id="A0A329RIF5"/>
<dbReference type="EMBL" id="RCMI01001380">
    <property type="protein sequence ID" value="KAG2885905.1"/>
    <property type="molecule type" value="Genomic_DNA"/>
</dbReference>
<keyword evidence="1" id="KW-0472">Membrane</keyword>
<reference evidence="7" key="3">
    <citation type="submission" date="2021-01" db="EMBL/GenBank/DDBJ databases">
        <title>Phytophthora aleatoria, a newly-described species from Pinus radiata is distinct from Phytophthora cactorum isolates based on comparative genomics.</title>
        <authorList>
            <person name="Mcdougal R."/>
            <person name="Panda P."/>
            <person name="Williams N."/>
            <person name="Studholme D.J."/>
        </authorList>
    </citation>
    <scope>NUCLEOTIDE SEQUENCE</scope>
    <source>
        <strain evidence="7">NZFS 3830</strain>
    </source>
</reference>
<dbReference type="Proteomes" id="UP000736787">
    <property type="component" value="Unassembled WGS sequence"/>
</dbReference>
<evidence type="ECO:0000313" key="8">
    <source>
        <dbReference type="EMBL" id="RAW24533.1"/>
    </source>
</evidence>
<dbReference type="EMBL" id="MJFZ01000870">
    <property type="protein sequence ID" value="RAW24533.1"/>
    <property type="molecule type" value="Genomic_DNA"/>
</dbReference>
<organism evidence="8 9">
    <name type="scientific">Phytophthora cactorum</name>
    <dbReference type="NCBI Taxonomy" id="29920"/>
    <lineage>
        <taxon>Eukaryota</taxon>
        <taxon>Sar</taxon>
        <taxon>Stramenopiles</taxon>
        <taxon>Oomycota</taxon>
        <taxon>Peronosporomycetes</taxon>
        <taxon>Peronosporales</taxon>
        <taxon>Peronosporaceae</taxon>
        <taxon>Phytophthora</taxon>
    </lineage>
</organism>
<keyword evidence="9" id="KW-1185">Reference proteome</keyword>
<evidence type="ECO:0000313" key="5">
    <source>
        <dbReference type="EMBL" id="KAG2964955.1"/>
    </source>
</evidence>
<feature type="transmembrane region" description="Helical" evidence="1">
    <location>
        <begin position="7"/>
        <end position="25"/>
    </location>
</feature>
<comment type="caution">
    <text evidence="8">The sequence shown here is derived from an EMBL/GenBank/DDBJ whole genome shotgun (WGS) entry which is preliminary data.</text>
</comment>
<reference evidence="2" key="2">
    <citation type="submission" date="2018-10" db="EMBL/GenBank/DDBJ databases">
        <title>Effector identification in a new, highly contiguous assembly of the strawberry crown rot pathogen Phytophthora cactorum.</title>
        <authorList>
            <person name="Armitage A.D."/>
            <person name="Nellist C.F."/>
            <person name="Bates H."/>
            <person name="Vickerstaff R.J."/>
            <person name="Harrison R.J."/>
        </authorList>
    </citation>
    <scope>NUCLEOTIDE SEQUENCE</scope>
    <source>
        <strain evidence="2">15-7</strain>
        <strain evidence="3">4032</strain>
        <strain evidence="4">4040</strain>
        <strain evidence="5">P415</strain>
        <strain evidence="6">P421</strain>
    </source>
</reference>
<dbReference type="EMBL" id="RCMK01001380">
    <property type="protein sequence ID" value="KAG2895660.1"/>
    <property type="molecule type" value="Genomic_DNA"/>
</dbReference>
<dbReference type="Proteomes" id="UP000735874">
    <property type="component" value="Unassembled WGS sequence"/>
</dbReference>
<feature type="transmembrane region" description="Helical" evidence="1">
    <location>
        <begin position="31"/>
        <end position="53"/>
    </location>
</feature>